<evidence type="ECO:0000259" key="6">
    <source>
        <dbReference type="PROSITE" id="PS50043"/>
    </source>
</evidence>
<dbReference type="GO" id="GO:0003677">
    <property type="term" value="F:DNA binding"/>
    <property type="evidence" value="ECO:0007669"/>
    <property type="project" value="UniProtKB-KW"/>
</dbReference>
<organism evidence="8 9">
    <name type="scientific">Kribbella rubisoli</name>
    <dbReference type="NCBI Taxonomy" id="3075929"/>
    <lineage>
        <taxon>Bacteria</taxon>
        <taxon>Bacillati</taxon>
        <taxon>Actinomycetota</taxon>
        <taxon>Actinomycetes</taxon>
        <taxon>Propionibacteriales</taxon>
        <taxon>Kribbellaceae</taxon>
        <taxon>Kribbella</taxon>
    </lineage>
</organism>
<dbReference type="InterPro" id="IPR016032">
    <property type="entry name" value="Sig_transdc_resp-reg_C-effctor"/>
</dbReference>
<sequence length="223" mass="23999">MTELPDRPIKVMVVDDQDLVRDGIAMILDGQPDIEVVAQAVDGADAVRQAAAILDLAVVLMDVRMPVMDGIEATRRLAGGPRVLILTTFDLDEYVYDALRAGASGFLLKRSSRDELINAVRVIAGGDALLAPPVTRRLIDRFADSGPAPAVAATLDVLTAREREVLELVAKGNSNAEVADELQLTEHTVKTHVSRILAKCNLRDRVQAVILAYEAGLVSAGRR</sequence>
<dbReference type="InterPro" id="IPR039420">
    <property type="entry name" value="WalR-like"/>
</dbReference>
<keyword evidence="1 5" id="KW-0597">Phosphoprotein</keyword>
<evidence type="ECO:0000256" key="4">
    <source>
        <dbReference type="ARBA" id="ARBA00023163"/>
    </source>
</evidence>
<dbReference type="SUPFAM" id="SSF46894">
    <property type="entry name" value="C-terminal effector domain of the bipartite response regulators"/>
    <property type="match status" value="1"/>
</dbReference>
<evidence type="ECO:0000313" key="8">
    <source>
        <dbReference type="EMBL" id="RZU20207.1"/>
    </source>
</evidence>
<dbReference type="Pfam" id="PF00196">
    <property type="entry name" value="GerE"/>
    <property type="match status" value="1"/>
</dbReference>
<proteinExistence type="predicted"/>
<dbReference type="SUPFAM" id="SSF52172">
    <property type="entry name" value="CheY-like"/>
    <property type="match status" value="1"/>
</dbReference>
<dbReference type="CDD" id="cd17535">
    <property type="entry name" value="REC_NarL-like"/>
    <property type="match status" value="1"/>
</dbReference>
<dbReference type="Pfam" id="PF00072">
    <property type="entry name" value="Response_reg"/>
    <property type="match status" value="1"/>
</dbReference>
<gene>
    <name evidence="8" type="ORF">EV645_2435</name>
</gene>
<dbReference type="PROSITE" id="PS50110">
    <property type="entry name" value="RESPONSE_REGULATORY"/>
    <property type="match status" value="1"/>
</dbReference>
<accession>A0A4Q7XAJ8</accession>
<dbReference type="GO" id="GO:0006355">
    <property type="term" value="P:regulation of DNA-templated transcription"/>
    <property type="evidence" value="ECO:0007669"/>
    <property type="project" value="InterPro"/>
</dbReference>
<evidence type="ECO:0000256" key="3">
    <source>
        <dbReference type="ARBA" id="ARBA00023125"/>
    </source>
</evidence>
<reference evidence="8 9" key="1">
    <citation type="journal article" date="2015" name="Stand. Genomic Sci.">
        <title>Genomic Encyclopedia of Bacterial and Archaeal Type Strains, Phase III: the genomes of soil and plant-associated and newly described type strains.</title>
        <authorList>
            <person name="Whitman W.B."/>
            <person name="Woyke T."/>
            <person name="Klenk H.P."/>
            <person name="Zhou Y."/>
            <person name="Lilburn T.G."/>
            <person name="Beck B.J."/>
            <person name="De Vos P."/>
            <person name="Vandamme P."/>
            <person name="Eisen J.A."/>
            <person name="Garrity G."/>
            <person name="Hugenholtz P."/>
            <person name="Kyrpides N.C."/>
        </authorList>
    </citation>
    <scope>NUCLEOTIDE SEQUENCE [LARGE SCALE GENOMIC DNA]</scope>
    <source>
        <strain evidence="8 9">VKM Ac-2540</strain>
    </source>
</reference>
<dbReference type="PROSITE" id="PS00622">
    <property type="entry name" value="HTH_LUXR_1"/>
    <property type="match status" value="1"/>
</dbReference>
<name>A0A4Q7XAJ8_9ACTN</name>
<dbReference type="PANTHER" id="PTHR43214:SF24">
    <property type="entry name" value="TRANSCRIPTIONAL REGULATORY PROTEIN NARL-RELATED"/>
    <property type="match status" value="1"/>
</dbReference>
<keyword evidence="9" id="KW-1185">Reference proteome</keyword>
<evidence type="ECO:0000313" key="9">
    <source>
        <dbReference type="Proteomes" id="UP000292027"/>
    </source>
</evidence>
<feature type="domain" description="HTH luxR-type" evidence="6">
    <location>
        <begin position="151"/>
        <end position="216"/>
    </location>
</feature>
<keyword evidence="2" id="KW-0805">Transcription regulation</keyword>
<feature type="modified residue" description="4-aspartylphosphate" evidence="5">
    <location>
        <position position="62"/>
    </location>
</feature>
<dbReference type="EMBL" id="SHKR01000011">
    <property type="protein sequence ID" value="RZU20207.1"/>
    <property type="molecule type" value="Genomic_DNA"/>
</dbReference>
<dbReference type="PROSITE" id="PS50043">
    <property type="entry name" value="HTH_LUXR_2"/>
    <property type="match status" value="1"/>
</dbReference>
<dbReference type="PANTHER" id="PTHR43214">
    <property type="entry name" value="TWO-COMPONENT RESPONSE REGULATOR"/>
    <property type="match status" value="1"/>
</dbReference>
<comment type="caution">
    <text evidence="8">The sequence shown here is derived from an EMBL/GenBank/DDBJ whole genome shotgun (WGS) entry which is preliminary data.</text>
</comment>
<dbReference type="CDD" id="cd06170">
    <property type="entry name" value="LuxR_C_like"/>
    <property type="match status" value="1"/>
</dbReference>
<feature type="domain" description="Response regulatory" evidence="7">
    <location>
        <begin position="10"/>
        <end position="124"/>
    </location>
</feature>
<dbReference type="PRINTS" id="PR00038">
    <property type="entry name" value="HTHLUXR"/>
</dbReference>
<dbReference type="GO" id="GO:0000160">
    <property type="term" value="P:phosphorelay signal transduction system"/>
    <property type="evidence" value="ECO:0007669"/>
    <property type="project" value="InterPro"/>
</dbReference>
<evidence type="ECO:0000256" key="1">
    <source>
        <dbReference type="ARBA" id="ARBA00022553"/>
    </source>
</evidence>
<keyword evidence="3" id="KW-0238">DNA-binding</keyword>
<keyword evidence="4" id="KW-0804">Transcription</keyword>
<dbReference type="InterPro" id="IPR058245">
    <property type="entry name" value="NreC/VraR/RcsB-like_REC"/>
</dbReference>
<dbReference type="InterPro" id="IPR000792">
    <property type="entry name" value="Tscrpt_reg_LuxR_C"/>
</dbReference>
<dbReference type="SMART" id="SM00421">
    <property type="entry name" value="HTH_LUXR"/>
    <property type="match status" value="1"/>
</dbReference>
<evidence type="ECO:0000259" key="7">
    <source>
        <dbReference type="PROSITE" id="PS50110"/>
    </source>
</evidence>
<dbReference type="SMART" id="SM00448">
    <property type="entry name" value="REC"/>
    <property type="match status" value="1"/>
</dbReference>
<dbReference type="InterPro" id="IPR011006">
    <property type="entry name" value="CheY-like_superfamily"/>
</dbReference>
<dbReference type="AlphaFoldDB" id="A0A4Q7XAJ8"/>
<dbReference type="InterPro" id="IPR001789">
    <property type="entry name" value="Sig_transdc_resp-reg_receiver"/>
</dbReference>
<evidence type="ECO:0000256" key="5">
    <source>
        <dbReference type="PROSITE-ProRule" id="PRU00169"/>
    </source>
</evidence>
<evidence type="ECO:0000256" key="2">
    <source>
        <dbReference type="ARBA" id="ARBA00023015"/>
    </source>
</evidence>
<protein>
    <submittedName>
        <fullName evidence="8">LuxR family two component transcriptional regulator</fullName>
    </submittedName>
</protein>
<dbReference type="Proteomes" id="UP000292027">
    <property type="component" value="Unassembled WGS sequence"/>
</dbReference>
<dbReference type="Gene3D" id="3.40.50.2300">
    <property type="match status" value="1"/>
</dbReference>